<organism evidence="1 2">
    <name type="scientific">Variovorax rhizosphaerae</name>
    <dbReference type="NCBI Taxonomy" id="1836200"/>
    <lineage>
        <taxon>Bacteria</taxon>
        <taxon>Pseudomonadati</taxon>
        <taxon>Pseudomonadota</taxon>
        <taxon>Betaproteobacteria</taxon>
        <taxon>Burkholderiales</taxon>
        <taxon>Comamonadaceae</taxon>
        <taxon>Variovorax</taxon>
    </lineage>
</organism>
<dbReference type="Proteomes" id="UP001385892">
    <property type="component" value="Unassembled WGS sequence"/>
</dbReference>
<accession>A0ABU8WPR6</accession>
<dbReference type="RefSeq" id="WP_340344670.1">
    <property type="nucleotide sequence ID" value="NZ_JBBKZT010000011.1"/>
</dbReference>
<proteinExistence type="predicted"/>
<evidence type="ECO:0000313" key="1">
    <source>
        <dbReference type="EMBL" id="MEJ8849536.1"/>
    </source>
</evidence>
<reference evidence="1 2" key="1">
    <citation type="submission" date="2024-03" db="EMBL/GenBank/DDBJ databases">
        <title>Novel species of the genus Variovorax.</title>
        <authorList>
            <person name="Liu Q."/>
            <person name="Xin Y.-H."/>
        </authorList>
    </citation>
    <scope>NUCLEOTIDE SEQUENCE [LARGE SCALE GENOMIC DNA]</scope>
    <source>
        <strain evidence="1 2">KACC 18900</strain>
    </source>
</reference>
<gene>
    <name evidence="1" type="ORF">WKW82_23000</name>
</gene>
<sequence length="83" mass="9200">MNKVSEEVRAARTASSCWSLPRRWLYDHRLLIVHDRAMRALIAAALLQLDARTAELIGAEVIAGPTGARSFRQNSSGRNAPTR</sequence>
<name>A0ABU8WPR6_9BURK</name>
<protein>
    <submittedName>
        <fullName evidence="1">Uncharacterized protein</fullName>
    </submittedName>
</protein>
<evidence type="ECO:0000313" key="2">
    <source>
        <dbReference type="Proteomes" id="UP001385892"/>
    </source>
</evidence>
<dbReference type="EMBL" id="JBBKZT010000011">
    <property type="protein sequence ID" value="MEJ8849536.1"/>
    <property type="molecule type" value="Genomic_DNA"/>
</dbReference>
<comment type="caution">
    <text evidence="1">The sequence shown here is derived from an EMBL/GenBank/DDBJ whole genome shotgun (WGS) entry which is preliminary data.</text>
</comment>
<keyword evidence="2" id="KW-1185">Reference proteome</keyword>